<dbReference type="InterPro" id="IPR011059">
    <property type="entry name" value="Metal-dep_hydrolase_composite"/>
</dbReference>
<dbReference type="PANTHER" id="PTHR11113:SF2">
    <property type="entry name" value="ADENINE DEAMINASE"/>
    <property type="match status" value="1"/>
</dbReference>
<dbReference type="Pfam" id="PF13382">
    <property type="entry name" value="Adenine_deam_C"/>
    <property type="match status" value="1"/>
</dbReference>
<feature type="domain" description="Amidohydrolase-related" evidence="7">
    <location>
        <begin position="68"/>
        <end position="349"/>
    </location>
</feature>
<organism evidence="9 10">
    <name type="scientific">Benzoatithermus flavus</name>
    <dbReference type="NCBI Taxonomy" id="3108223"/>
    <lineage>
        <taxon>Bacteria</taxon>
        <taxon>Pseudomonadati</taxon>
        <taxon>Pseudomonadota</taxon>
        <taxon>Alphaproteobacteria</taxon>
        <taxon>Geminicoccales</taxon>
        <taxon>Geminicoccaceae</taxon>
        <taxon>Benzoatithermus</taxon>
    </lineage>
</organism>
<comment type="cofactor">
    <cofactor evidence="6">
        <name>Mn(2+)</name>
        <dbReference type="ChEBI" id="CHEBI:29035"/>
    </cofactor>
</comment>
<proteinExistence type="inferred from homology"/>
<dbReference type="HAMAP" id="MF_01518">
    <property type="entry name" value="Adenine_deamin"/>
    <property type="match status" value="1"/>
</dbReference>
<evidence type="ECO:0000259" key="8">
    <source>
        <dbReference type="Pfam" id="PF13382"/>
    </source>
</evidence>
<dbReference type="RefSeq" id="WP_418159068.1">
    <property type="nucleotide sequence ID" value="NZ_JBBLZC010000007.1"/>
</dbReference>
<dbReference type="CDD" id="cd01295">
    <property type="entry name" value="AdeC"/>
    <property type="match status" value="1"/>
</dbReference>
<name>A0ABU8XS21_9PROT</name>
<dbReference type="Gene3D" id="2.30.40.10">
    <property type="entry name" value="Urease, subunit C, domain 1"/>
    <property type="match status" value="1"/>
</dbReference>
<dbReference type="Pfam" id="PF01979">
    <property type="entry name" value="Amidohydro_1"/>
    <property type="match status" value="1"/>
</dbReference>
<evidence type="ECO:0000256" key="5">
    <source>
        <dbReference type="ARBA" id="ARBA00047720"/>
    </source>
</evidence>
<dbReference type="InterPro" id="IPR006679">
    <property type="entry name" value="Adenine_deam"/>
</dbReference>
<evidence type="ECO:0000256" key="2">
    <source>
        <dbReference type="ARBA" id="ARBA00012782"/>
    </source>
</evidence>
<dbReference type="Proteomes" id="UP001375743">
    <property type="component" value="Unassembled WGS sequence"/>
</dbReference>
<dbReference type="NCBIfam" id="TIGR01178">
    <property type="entry name" value="ade"/>
    <property type="match status" value="1"/>
</dbReference>
<evidence type="ECO:0000256" key="6">
    <source>
        <dbReference type="HAMAP-Rule" id="MF_01518"/>
    </source>
</evidence>
<sequence length="572" mass="60485">MTTQHELARRIDQGSGRDAADLVIRNARILDTATGTIAKGDIAICGETIVGTHESYRGRREIDARGRIVAPGFVDTHLHIESSLVLPAEFERGVLPRGTTTAICDPHEIANVLGVAGIRYFLEASTSLAMTLRVNLSSCVPATGLETAGARLELEDLLPLRAHPAALGLAEVMNFPGVLAKDAGLLAKLSAFADGHIDGHAPLLRGRPLNGYLAAGIRTDHECTTLEEAAEKLKKGMIVLMREGSIAKNVTALAPLLTEATWPRIAFCTDDRNPLEIAHEGHIDAAMRKVIRAGAPPIPVYRAASLGAAMAFGMRDRGVIGPGYRADLVILDDLEAVAVAQVVCGGRLVEAELFAGRTHPEPVGYGSVRRAEVSAADFAVPAKGGGTTPVIGVLPFSLLTEHRELELPERQGFLVADRERQILKLAVLERHGRNGNIGKGFVTGFGPLRGAVATSIGHDSHNLIVVGDADADMAVAVNHLIGLQGGAVVVRDGTVLADLPLPVAGLMSDRSFGFVEERLRPLRAAAAACGCTLEEPLLQLAFLPLPVIPHLKLTDRGYVAAGPEGLRLLPPL</sequence>
<gene>
    <name evidence="6 9" type="primary">ade</name>
    <name evidence="9" type="ORF">U1T56_08650</name>
</gene>
<dbReference type="EC" id="3.5.4.2" evidence="2 6"/>
<feature type="domain" description="Adenine deaminase C-terminal" evidence="8">
    <location>
        <begin position="398"/>
        <end position="559"/>
    </location>
</feature>
<dbReference type="Gene3D" id="3.20.20.140">
    <property type="entry name" value="Metal-dependent hydrolases"/>
    <property type="match status" value="1"/>
</dbReference>
<dbReference type="SUPFAM" id="SSF51338">
    <property type="entry name" value="Composite domain of metallo-dependent hydrolases"/>
    <property type="match status" value="1"/>
</dbReference>
<accession>A0ABU8XS21</accession>
<keyword evidence="4 6" id="KW-0464">Manganese</keyword>
<dbReference type="SUPFAM" id="SSF51556">
    <property type="entry name" value="Metallo-dependent hydrolases"/>
    <property type="match status" value="1"/>
</dbReference>
<comment type="similarity">
    <text evidence="1 6">Belongs to the metallo-dependent hydrolases superfamily. Adenine deaminase family.</text>
</comment>
<evidence type="ECO:0000256" key="1">
    <source>
        <dbReference type="ARBA" id="ARBA00006773"/>
    </source>
</evidence>
<evidence type="ECO:0000256" key="4">
    <source>
        <dbReference type="ARBA" id="ARBA00023211"/>
    </source>
</evidence>
<dbReference type="EMBL" id="JBBLZC010000007">
    <property type="protein sequence ID" value="MEK0083220.1"/>
    <property type="molecule type" value="Genomic_DNA"/>
</dbReference>
<comment type="caution">
    <text evidence="9">The sequence shown here is derived from an EMBL/GenBank/DDBJ whole genome shotgun (WGS) entry which is preliminary data.</text>
</comment>
<reference evidence="9 10" key="1">
    <citation type="submission" date="2024-01" db="EMBL/GenBank/DDBJ databases">
        <title>Multi-omics insights into the function and evolution of sodium benzoate biodegradation pathways in Benzoatithermus flavus gen. nov., sp. nov. from hot spring.</title>
        <authorList>
            <person name="Hu C.-J."/>
            <person name="Li W.-J."/>
        </authorList>
    </citation>
    <scope>NUCLEOTIDE SEQUENCE [LARGE SCALE GENOMIC DNA]</scope>
    <source>
        <strain evidence="9 10">SYSU G07066</strain>
    </source>
</reference>
<keyword evidence="3 6" id="KW-0378">Hydrolase</keyword>
<evidence type="ECO:0000313" key="9">
    <source>
        <dbReference type="EMBL" id="MEK0083220.1"/>
    </source>
</evidence>
<dbReference type="InterPro" id="IPR006680">
    <property type="entry name" value="Amidohydro-rel"/>
</dbReference>
<evidence type="ECO:0000313" key="10">
    <source>
        <dbReference type="Proteomes" id="UP001375743"/>
    </source>
</evidence>
<dbReference type="PANTHER" id="PTHR11113">
    <property type="entry name" value="N-ACETYLGLUCOSAMINE-6-PHOSPHATE DEACETYLASE"/>
    <property type="match status" value="1"/>
</dbReference>
<protein>
    <recommendedName>
        <fullName evidence="2 6">Adenine deaminase</fullName>
        <shortName evidence="6">Adenase</shortName>
        <shortName evidence="6">Adenine aminase</shortName>
        <ecNumber evidence="2 6">3.5.4.2</ecNumber>
    </recommendedName>
</protein>
<evidence type="ECO:0000256" key="3">
    <source>
        <dbReference type="ARBA" id="ARBA00022801"/>
    </source>
</evidence>
<comment type="catalytic activity">
    <reaction evidence="5 6">
        <text>adenine + H2O + H(+) = hypoxanthine + NH4(+)</text>
        <dbReference type="Rhea" id="RHEA:23688"/>
        <dbReference type="ChEBI" id="CHEBI:15377"/>
        <dbReference type="ChEBI" id="CHEBI:15378"/>
        <dbReference type="ChEBI" id="CHEBI:16708"/>
        <dbReference type="ChEBI" id="CHEBI:17368"/>
        <dbReference type="ChEBI" id="CHEBI:28938"/>
        <dbReference type="EC" id="3.5.4.2"/>
    </reaction>
</comment>
<dbReference type="InterPro" id="IPR026912">
    <property type="entry name" value="Adenine_deam_C"/>
</dbReference>
<evidence type="ECO:0000259" key="7">
    <source>
        <dbReference type="Pfam" id="PF01979"/>
    </source>
</evidence>
<keyword evidence="10" id="KW-1185">Reference proteome</keyword>
<dbReference type="GO" id="GO:0000034">
    <property type="term" value="F:adenine deaminase activity"/>
    <property type="evidence" value="ECO:0007669"/>
    <property type="project" value="UniProtKB-EC"/>
</dbReference>
<dbReference type="InterPro" id="IPR032466">
    <property type="entry name" value="Metal_Hydrolase"/>
</dbReference>